<feature type="compositionally biased region" description="Gly residues" evidence="3">
    <location>
        <begin position="539"/>
        <end position="556"/>
    </location>
</feature>
<dbReference type="EMBL" id="UXSR01005181">
    <property type="protein sequence ID" value="VDD79119.1"/>
    <property type="molecule type" value="Genomic_DNA"/>
</dbReference>
<name>A0A0R3UDW3_MESCO</name>
<dbReference type="PANTHER" id="PTHR13681:SF24">
    <property type="entry name" value="TUDOR DOMAIN-CONTAINING PROTEIN 3"/>
    <property type="match status" value="1"/>
</dbReference>
<dbReference type="SUPFAM" id="SSF46934">
    <property type="entry name" value="UBA-like"/>
    <property type="match status" value="1"/>
</dbReference>
<dbReference type="STRING" id="53468.A0A0R3UDW3"/>
<dbReference type="Gene3D" id="1.10.8.10">
    <property type="entry name" value="DNA helicase RuvA subunit, C-terminal domain"/>
    <property type="match status" value="1"/>
</dbReference>
<dbReference type="Pfam" id="PF08585">
    <property type="entry name" value="RMI1_N_C"/>
    <property type="match status" value="1"/>
</dbReference>
<keyword evidence="6" id="KW-1185">Reference proteome</keyword>
<feature type="domain" description="UBA" evidence="4">
    <location>
        <begin position="300"/>
        <end position="341"/>
    </location>
</feature>
<evidence type="ECO:0000256" key="3">
    <source>
        <dbReference type="SAM" id="MobiDB-lite"/>
    </source>
</evidence>
<feature type="compositionally biased region" description="Basic and acidic residues" evidence="3">
    <location>
        <begin position="347"/>
        <end position="356"/>
    </location>
</feature>
<dbReference type="OrthoDB" id="434939at2759"/>
<evidence type="ECO:0000313" key="6">
    <source>
        <dbReference type="Proteomes" id="UP000267029"/>
    </source>
</evidence>
<dbReference type="Pfam" id="PF00627">
    <property type="entry name" value="UBA"/>
    <property type="match status" value="1"/>
</dbReference>
<feature type="region of interest" description="Disordered" evidence="3">
    <location>
        <begin position="346"/>
        <end position="427"/>
    </location>
</feature>
<dbReference type="GO" id="GO:0005634">
    <property type="term" value="C:nucleus"/>
    <property type="evidence" value="ECO:0007669"/>
    <property type="project" value="UniProtKB-SubCell"/>
</dbReference>
<gene>
    <name evidence="5" type="ORF">MCOS_LOCUS5122</name>
</gene>
<comment type="subcellular location">
    <subcellularLocation>
        <location evidence="1">Nucleus</location>
    </subcellularLocation>
</comment>
<protein>
    <recommendedName>
        <fullName evidence="4">UBA domain-containing protein</fullName>
    </recommendedName>
</protein>
<keyword evidence="2" id="KW-0539">Nucleus</keyword>
<dbReference type="Gene3D" id="2.40.50.770">
    <property type="entry name" value="RecQ-mediated genome instability protein Rmi1, C-terminal domain"/>
    <property type="match status" value="1"/>
</dbReference>
<dbReference type="PANTHER" id="PTHR13681">
    <property type="entry name" value="SURVIVAL OF MOTOR NEURON-RELATED-SPLICING FACTOR 30-RELATED"/>
    <property type="match status" value="1"/>
</dbReference>
<proteinExistence type="predicted"/>
<reference evidence="5 6" key="1">
    <citation type="submission" date="2018-10" db="EMBL/GenBank/DDBJ databases">
        <authorList>
            <consortium name="Pathogen Informatics"/>
        </authorList>
    </citation>
    <scope>NUCLEOTIDE SEQUENCE [LARGE SCALE GENOMIC DNA]</scope>
</reference>
<organism evidence="5 6">
    <name type="scientific">Mesocestoides corti</name>
    <name type="common">Flatworm</name>
    <dbReference type="NCBI Taxonomy" id="53468"/>
    <lineage>
        <taxon>Eukaryota</taxon>
        <taxon>Metazoa</taxon>
        <taxon>Spiralia</taxon>
        <taxon>Lophotrochozoa</taxon>
        <taxon>Platyhelminthes</taxon>
        <taxon>Cestoda</taxon>
        <taxon>Eucestoda</taxon>
        <taxon>Cyclophyllidea</taxon>
        <taxon>Mesocestoididae</taxon>
        <taxon>Mesocestoides</taxon>
    </lineage>
</organism>
<dbReference type="SMART" id="SM00165">
    <property type="entry name" value="UBA"/>
    <property type="match status" value="1"/>
</dbReference>
<feature type="region of interest" description="Disordered" evidence="3">
    <location>
        <begin position="519"/>
        <end position="571"/>
    </location>
</feature>
<dbReference type="InterPro" id="IPR009060">
    <property type="entry name" value="UBA-like_sf"/>
</dbReference>
<dbReference type="InterPro" id="IPR013894">
    <property type="entry name" value="RMI1_OB"/>
</dbReference>
<dbReference type="Proteomes" id="UP000267029">
    <property type="component" value="Unassembled WGS sequence"/>
</dbReference>
<sequence>MAVTNLVPPGWQKFILLGMYIDASCVPLEEMRIPFFSPPPPSMIFSACPFNIFFPIPSLPATPYPIVMLVLAIFLDADGQVLQVVQIRNIAISQAEEDFQTSSDTAGGVSRLLKLTLTDGKHTISALDIDNSPKLSYETPPGTKIRLTGRIQVRVGFLILRRNNFDVLKGSVDSLYREWLLTRDARGLRRSQQTGPDAPPPFVPFGSPEASAMIDSYNQFLNRLRSRNRRPEDTFDSLKLAMNSTTKVNSPMGDDSDFQQRRREILAEAQSALSTGEAAAVQHTFRVGGSKFQQERVNMAIERDRNLAQLVSMGYQPHEASVALEEAKNNLEGAIDRLTSRQFGRSLDIRRETRDHGRGRRGGGGRVRGPEEGRGQRGRGPHFDIEDDPWFDPVAAAEQSGLRGKPSSGPVPLSEFMENPPPSAVQSKKDIQWRTGVAAQSASQSTRLPQGTILLAPVMSGEFEAARLIGMLPDRVEGEHVAVVSYLQGDEEHVPVSMLRTMEKGEVTADMLPVLRVAESPRTGPSNRGQPSGPRQHSGGRGGGVAGRRGGAGQFGGPSRRGRGRGRPRRI</sequence>
<evidence type="ECO:0000256" key="2">
    <source>
        <dbReference type="ARBA" id="ARBA00023242"/>
    </source>
</evidence>
<accession>A0A0R3UDW3</accession>
<feature type="compositionally biased region" description="Basic residues" evidence="3">
    <location>
        <begin position="560"/>
        <end position="571"/>
    </location>
</feature>
<dbReference type="InterPro" id="IPR042470">
    <property type="entry name" value="RMI1_N_C_sf"/>
</dbReference>
<evidence type="ECO:0000313" key="5">
    <source>
        <dbReference type="EMBL" id="VDD79119.1"/>
    </source>
</evidence>
<dbReference type="PROSITE" id="PS50030">
    <property type="entry name" value="UBA"/>
    <property type="match status" value="1"/>
</dbReference>
<dbReference type="InterPro" id="IPR015940">
    <property type="entry name" value="UBA"/>
</dbReference>
<evidence type="ECO:0000259" key="4">
    <source>
        <dbReference type="PROSITE" id="PS50030"/>
    </source>
</evidence>
<dbReference type="AlphaFoldDB" id="A0A0R3UDW3"/>
<evidence type="ECO:0000256" key="1">
    <source>
        <dbReference type="ARBA" id="ARBA00004123"/>
    </source>
</evidence>